<dbReference type="AlphaFoldDB" id="A0A1Z5SQ34"/>
<name>A0A1Z5SQ34_HORWE</name>
<dbReference type="InParanoid" id="A0A1Z5SQ34"/>
<gene>
    <name evidence="1" type="ORF">BTJ68_14274</name>
</gene>
<evidence type="ECO:0000313" key="2">
    <source>
        <dbReference type="Proteomes" id="UP000194280"/>
    </source>
</evidence>
<proteinExistence type="predicted"/>
<protein>
    <submittedName>
        <fullName evidence="1">Uncharacterized protein</fullName>
    </submittedName>
</protein>
<evidence type="ECO:0000313" key="1">
    <source>
        <dbReference type="EMBL" id="OTA22944.1"/>
    </source>
</evidence>
<dbReference type="EMBL" id="MUNK01000331">
    <property type="protein sequence ID" value="OTA22944.1"/>
    <property type="molecule type" value="Genomic_DNA"/>
</dbReference>
<dbReference type="VEuPathDB" id="FungiDB:BTJ68_14274"/>
<reference evidence="1 2" key="1">
    <citation type="submission" date="2017-01" db="EMBL/GenBank/DDBJ databases">
        <title>The recent genome duplication of the halophilic yeast Hortaea werneckii: insights from long-read sequencing.</title>
        <authorList>
            <person name="Sinha S."/>
            <person name="Flibotte S."/>
            <person name="Neira M."/>
            <person name="Lenassi M."/>
            <person name="Gostincar C."/>
            <person name="Stajich J.E."/>
            <person name="Nislow C.E."/>
        </authorList>
    </citation>
    <scope>NUCLEOTIDE SEQUENCE [LARGE SCALE GENOMIC DNA]</scope>
    <source>
        <strain evidence="1 2">EXF-2000</strain>
    </source>
</reference>
<accession>A0A1Z5SQ34</accession>
<comment type="caution">
    <text evidence="1">The sequence shown here is derived from an EMBL/GenBank/DDBJ whole genome shotgun (WGS) entry which is preliminary data.</text>
</comment>
<organism evidence="1 2">
    <name type="scientific">Hortaea werneckii EXF-2000</name>
    <dbReference type="NCBI Taxonomy" id="1157616"/>
    <lineage>
        <taxon>Eukaryota</taxon>
        <taxon>Fungi</taxon>
        <taxon>Dikarya</taxon>
        <taxon>Ascomycota</taxon>
        <taxon>Pezizomycotina</taxon>
        <taxon>Dothideomycetes</taxon>
        <taxon>Dothideomycetidae</taxon>
        <taxon>Mycosphaerellales</taxon>
        <taxon>Teratosphaeriaceae</taxon>
        <taxon>Hortaea</taxon>
    </lineage>
</organism>
<sequence length="84" mass="9443">MKTIKHPYPEPRAEQRPLAILVERGKSDVTDGRGDVLTARDLDYHRESSQEEAAVFRVNTGSHPIGILDPLQGIYGLTIMRKMV</sequence>
<keyword evidence="2" id="KW-1185">Reference proteome</keyword>
<dbReference type="Proteomes" id="UP000194280">
    <property type="component" value="Unassembled WGS sequence"/>
</dbReference>